<keyword evidence="7 14" id="KW-0460">Magnesium</keyword>
<evidence type="ECO:0000256" key="12">
    <source>
        <dbReference type="PIRSR" id="PIRSR605478-2"/>
    </source>
</evidence>
<dbReference type="GO" id="GO:0004802">
    <property type="term" value="F:transketolase activity"/>
    <property type="evidence" value="ECO:0007669"/>
    <property type="project" value="UniProtKB-UniRule"/>
</dbReference>
<dbReference type="Proteomes" id="UP000631694">
    <property type="component" value="Unassembled WGS sequence"/>
</dbReference>
<dbReference type="PANTHER" id="PTHR43522">
    <property type="entry name" value="TRANSKETOLASE"/>
    <property type="match status" value="1"/>
</dbReference>
<comment type="cofactor">
    <cofactor evidence="16">
        <name>Mg(2+)</name>
        <dbReference type="ChEBI" id="CHEBI:18420"/>
    </cofactor>
    <cofactor evidence="16">
        <name>Ca(2+)</name>
        <dbReference type="ChEBI" id="CHEBI:29108"/>
    </cofactor>
    <cofactor evidence="16">
        <name>Mn(2+)</name>
        <dbReference type="ChEBI" id="CHEBI:29035"/>
    </cofactor>
    <cofactor evidence="16">
        <name>Co(2+)</name>
        <dbReference type="ChEBI" id="CHEBI:48828"/>
    </cofactor>
    <text evidence="16">Binds 1 Mg(2+) ion per subunit. Can also utilize other divalent metal cations, such as Ca(2+), Mn(2+) and Co(2+).</text>
</comment>
<proteinExistence type="inferred from homology"/>
<feature type="binding site" evidence="13">
    <location>
        <position position="157"/>
    </location>
    <ligand>
        <name>thiamine diphosphate</name>
        <dbReference type="ChEBI" id="CHEBI:58937"/>
    </ligand>
</feature>
<feature type="binding site" evidence="12">
    <location>
        <position position="471"/>
    </location>
    <ligand>
        <name>substrate</name>
    </ligand>
</feature>
<dbReference type="InterPro" id="IPR009014">
    <property type="entry name" value="Transketo_C/PFOR_II"/>
</dbReference>
<keyword evidence="8 13" id="KW-0786">Thiamine pyrophosphate</keyword>
<dbReference type="Gene3D" id="3.40.50.970">
    <property type="match status" value="2"/>
</dbReference>
<dbReference type="GO" id="GO:0046872">
    <property type="term" value="F:metal ion binding"/>
    <property type="evidence" value="ECO:0007669"/>
    <property type="project" value="UniProtKB-KW"/>
</dbReference>
<feature type="binding site" evidence="12">
    <location>
        <position position="467"/>
    </location>
    <ligand>
        <name>substrate</name>
    </ligand>
</feature>
<dbReference type="Gene3D" id="3.40.50.920">
    <property type="match status" value="1"/>
</dbReference>
<evidence type="ECO:0000256" key="4">
    <source>
        <dbReference type="ARBA" id="ARBA00022679"/>
    </source>
</evidence>
<feature type="binding site" evidence="12">
    <location>
        <position position="382"/>
    </location>
    <ligand>
        <name>substrate</name>
    </ligand>
</feature>
<evidence type="ECO:0000256" key="2">
    <source>
        <dbReference type="ARBA" id="ARBA00011738"/>
    </source>
</evidence>
<feature type="site" description="Important for catalytic activity" evidence="15">
    <location>
        <position position="29"/>
    </location>
</feature>
<feature type="binding site" evidence="14">
    <location>
        <position position="156"/>
    </location>
    <ligand>
        <name>Mg(2+)</name>
        <dbReference type="ChEBI" id="CHEBI:18420"/>
    </ligand>
</feature>
<feature type="site" description="Important for catalytic activity" evidence="15">
    <location>
        <position position="260"/>
    </location>
</feature>
<comment type="similarity">
    <text evidence="1 16">Belongs to the transketolase family.</text>
</comment>
<feature type="domain" description="Transketolase-like pyrimidine-binding" evidence="17">
    <location>
        <begin position="352"/>
        <end position="523"/>
    </location>
</feature>
<dbReference type="SUPFAM" id="SSF52518">
    <property type="entry name" value="Thiamin diphosphate-binding fold (THDP-binding)"/>
    <property type="match status" value="2"/>
</dbReference>
<dbReference type="RefSeq" id="WP_197312471.1">
    <property type="nucleotide sequence ID" value="NZ_JADZLT010000054.1"/>
</dbReference>
<dbReference type="PROSITE" id="PS00802">
    <property type="entry name" value="TRANSKETOLASE_2"/>
    <property type="match status" value="1"/>
</dbReference>
<evidence type="ECO:0000256" key="6">
    <source>
        <dbReference type="ARBA" id="ARBA00022837"/>
    </source>
</evidence>
<dbReference type="EC" id="2.2.1.1" evidence="3 10"/>
<dbReference type="InterPro" id="IPR005475">
    <property type="entry name" value="Transketolase-like_Pyr-bd"/>
</dbReference>
<keyword evidence="4 16" id="KW-0808">Transferase</keyword>
<feature type="binding site" evidence="12">
    <location>
        <position position="29"/>
    </location>
    <ligand>
        <name>substrate</name>
    </ligand>
</feature>
<keyword evidence="19" id="KW-1185">Reference proteome</keyword>
<comment type="subunit">
    <text evidence="2 16">Homodimer.</text>
</comment>
<comment type="catalytic activity">
    <reaction evidence="9 16">
        <text>D-sedoheptulose 7-phosphate + D-glyceraldehyde 3-phosphate = aldehydo-D-ribose 5-phosphate + D-xylulose 5-phosphate</text>
        <dbReference type="Rhea" id="RHEA:10508"/>
        <dbReference type="ChEBI" id="CHEBI:57483"/>
        <dbReference type="ChEBI" id="CHEBI:57737"/>
        <dbReference type="ChEBI" id="CHEBI:58273"/>
        <dbReference type="ChEBI" id="CHEBI:59776"/>
        <dbReference type="EC" id="2.2.1.1"/>
    </reaction>
</comment>
<evidence type="ECO:0000256" key="13">
    <source>
        <dbReference type="PIRSR" id="PIRSR605478-3"/>
    </source>
</evidence>
<dbReference type="FunFam" id="3.40.50.970:FF:000004">
    <property type="entry name" value="Transketolase"/>
    <property type="match status" value="1"/>
</dbReference>
<dbReference type="InterPro" id="IPR005478">
    <property type="entry name" value="Transketolase_bac-like"/>
</dbReference>
<evidence type="ECO:0000256" key="16">
    <source>
        <dbReference type="RuleBase" id="RU004996"/>
    </source>
</evidence>
<comment type="cofactor">
    <cofactor evidence="13">
        <name>thiamine diphosphate</name>
        <dbReference type="ChEBI" id="CHEBI:58937"/>
    </cofactor>
    <text evidence="13">Binds 1 thiamine pyrophosphate per subunit. During the reaction, the substrate forms a covalent intermediate with the cofactor.</text>
</comment>
<dbReference type="AlphaFoldDB" id="A0A931I545"/>
<evidence type="ECO:0000256" key="1">
    <source>
        <dbReference type="ARBA" id="ARBA00007131"/>
    </source>
</evidence>
<dbReference type="InterPro" id="IPR033247">
    <property type="entry name" value="Transketolase_fam"/>
</dbReference>
<keyword evidence="6 16" id="KW-0106">Calcium</keyword>
<dbReference type="InterPro" id="IPR020826">
    <property type="entry name" value="Transketolase_BS"/>
</dbReference>
<evidence type="ECO:0000256" key="10">
    <source>
        <dbReference type="NCBIfam" id="TIGR00232"/>
    </source>
</evidence>
<name>A0A931I545_9HYPH</name>
<comment type="caution">
    <text evidence="18">The sequence shown here is derived from an EMBL/GenBank/DDBJ whole genome shotgun (WGS) entry which is preliminary data.</text>
</comment>
<feature type="binding site" evidence="13">
    <location>
        <begin position="118"/>
        <end position="120"/>
    </location>
    <ligand>
        <name>thiamine diphosphate</name>
        <dbReference type="ChEBI" id="CHEBI:58937"/>
    </ligand>
</feature>
<dbReference type="PANTHER" id="PTHR43522:SF2">
    <property type="entry name" value="TRANSKETOLASE 1-RELATED"/>
    <property type="match status" value="1"/>
</dbReference>
<dbReference type="CDD" id="cd07033">
    <property type="entry name" value="TPP_PYR_DXS_TK_like"/>
    <property type="match status" value="1"/>
</dbReference>
<feature type="active site" description="Proton donor" evidence="11">
    <location>
        <position position="409"/>
    </location>
</feature>
<feature type="binding site" evidence="13">
    <location>
        <position position="260"/>
    </location>
    <ligand>
        <name>thiamine diphosphate</name>
        <dbReference type="ChEBI" id="CHEBI:58937"/>
    </ligand>
</feature>
<evidence type="ECO:0000256" key="3">
    <source>
        <dbReference type="ARBA" id="ARBA00013152"/>
    </source>
</evidence>
<evidence type="ECO:0000256" key="5">
    <source>
        <dbReference type="ARBA" id="ARBA00022723"/>
    </source>
</evidence>
<dbReference type="Pfam" id="PF22613">
    <property type="entry name" value="Transketolase_C_1"/>
    <property type="match status" value="1"/>
</dbReference>
<feature type="binding site" evidence="13">
    <location>
        <position position="435"/>
    </location>
    <ligand>
        <name>thiamine diphosphate</name>
        <dbReference type="ChEBI" id="CHEBI:58937"/>
    </ligand>
</feature>
<evidence type="ECO:0000256" key="9">
    <source>
        <dbReference type="ARBA" id="ARBA00049473"/>
    </source>
</evidence>
<dbReference type="GO" id="GO:0005829">
    <property type="term" value="C:cytosol"/>
    <property type="evidence" value="ECO:0007669"/>
    <property type="project" value="TreeGrafter"/>
</dbReference>
<reference evidence="18" key="1">
    <citation type="submission" date="2020-12" db="EMBL/GenBank/DDBJ databases">
        <title>Methylobrevis albus sp. nov., isolated from fresh water lack sediment.</title>
        <authorList>
            <person name="Zou Q."/>
        </authorList>
    </citation>
    <scope>NUCLEOTIDE SEQUENCE</scope>
    <source>
        <strain evidence="18">L22</strain>
    </source>
</reference>
<gene>
    <name evidence="18" type="primary">tkt</name>
    <name evidence="18" type="ORF">I5731_16320</name>
</gene>
<feature type="binding site" evidence="12">
    <location>
        <position position="518"/>
    </location>
    <ligand>
        <name>substrate</name>
    </ligand>
</feature>
<evidence type="ECO:0000256" key="8">
    <source>
        <dbReference type="ARBA" id="ARBA00023052"/>
    </source>
</evidence>
<feature type="binding site" evidence="12">
    <location>
        <position position="355"/>
    </location>
    <ligand>
        <name>substrate</name>
    </ligand>
</feature>
<evidence type="ECO:0000313" key="19">
    <source>
        <dbReference type="Proteomes" id="UP000631694"/>
    </source>
</evidence>
<feature type="binding site" evidence="13">
    <location>
        <position position="186"/>
    </location>
    <ligand>
        <name>thiamine diphosphate</name>
        <dbReference type="ChEBI" id="CHEBI:58937"/>
    </ligand>
</feature>
<feature type="binding site" evidence="13">
    <location>
        <position position="69"/>
    </location>
    <ligand>
        <name>thiamine diphosphate</name>
        <dbReference type="ChEBI" id="CHEBI:58937"/>
    </ligand>
</feature>
<dbReference type="InterPro" id="IPR029061">
    <property type="entry name" value="THDP-binding"/>
</dbReference>
<comment type="cofactor">
    <cofactor evidence="14">
        <name>Mg(2+)</name>
        <dbReference type="ChEBI" id="CHEBI:18420"/>
    </cofactor>
    <text evidence="14">Binds 1 Mg(2+) ion per subunit. Can also utilize other divalent metal cations, such as Ca(2+), Mn(2+) and Co(2+).</text>
</comment>
<dbReference type="InterPro" id="IPR049557">
    <property type="entry name" value="Transketolase_CS"/>
</dbReference>
<evidence type="ECO:0000256" key="15">
    <source>
        <dbReference type="PIRSR" id="PIRSR605478-5"/>
    </source>
</evidence>
<dbReference type="FunFam" id="3.40.50.970:FF:000003">
    <property type="entry name" value="Transketolase"/>
    <property type="match status" value="1"/>
</dbReference>
<keyword evidence="5 14" id="KW-0479">Metal-binding</keyword>
<dbReference type="InterPro" id="IPR055152">
    <property type="entry name" value="Transketolase-like_C_2"/>
</dbReference>
<dbReference type="NCBIfam" id="TIGR00232">
    <property type="entry name" value="tktlase_bact"/>
    <property type="match status" value="1"/>
</dbReference>
<dbReference type="CDD" id="cd02012">
    <property type="entry name" value="TPP_TK"/>
    <property type="match status" value="1"/>
</dbReference>
<feature type="binding site" evidence="14">
    <location>
        <position position="186"/>
    </location>
    <ligand>
        <name>Mg(2+)</name>
        <dbReference type="ChEBI" id="CHEBI:18420"/>
    </ligand>
</feature>
<dbReference type="PROSITE" id="PS00801">
    <property type="entry name" value="TRANSKETOLASE_1"/>
    <property type="match status" value="1"/>
</dbReference>
<evidence type="ECO:0000256" key="14">
    <source>
        <dbReference type="PIRSR" id="PIRSR605478-4"/>
    </source>
</evidence>
<protein>
    <recommendedName>
        <fullName evidence="3 10">Transketolase</fullName>
        <ecNumber evidence="3 10">2.2.1.1</ecNumber>
    </recommendedName>
</protein>
<evidence type="ECO:0000256" key="7">
    <source>
        <dbReference type="ARBA" id="ARBA00022842"/>
    </source>
</evidence>
<dbReference type="Pfam" id="PF00456">
    <property type="entry name" value="Transketolase_N"/>
    <property type="match status" value="1"/>
</dbReference>
<feature type="binding site" evidence="14">
    <location>
        <position position="188"/>
    </location>
    <ligand>
        <name>Mg(2+)</name>
        <dbReference type="ChEBI" id="CHEBI:18420"/>
    </ligand>
</feature>
<comment type="function">
    <text evidence="16">Catalyzes the transfer of a two-carbon ketol group from a ketose donor to an aldose acceptor, via a covalent intermediate with the cofactor thiamine pyrophosphate.</text>
</comment>
<organism evidence="18 19">
    <name type="scientific">Methylobrevis albus</name>
    <dbReference type="NCBI Taxonomy" id="2793297"/>
    <lineage>
        <taxon>Bacteria</taxon>
        <taxon>Pseudomonadati</taxon>
        <taxon>Pseudomonadota</taxon>
        <taxon>Alphaproteobacteria</taxon>
        <taxon>Hyphomicrobiales</taxon>
        <taxon>Pleomorphomonadaceae</taxon>
        <taxon>Methylobrevis</taxon>
    </lineage>
</organism>
<evidence type="ECO:0000313" key="18">
    <source>
        <dbReference type="EMBL" id="MBH0239390.1"/>
    </source>
</evidence>
<dbReference type="SMART" id="SM00861">
    <property type="entry name" value="Transket_pyr"/>
    <property type="match status" value="1"/>
</dbReference>
<evidence type="ECO:0000256" key="11">
    <source>
        <dbReference type="PIRSR" id="PIRSR605478-1"/>
    </source>
</evidence>
<sequence length="662" mass="70401">MLDTAEHTAMANAIRALAMDAVEKAKSGHPGMPMGTADIATVLFTKFLKFDPANPLWPDRDRFVLSAGHGSMLIYSVLHLLGVEDMTLDDLKNFRQLGSKTAGHPEYGHAEGIETTTGPLGQGLATAVGMALAERILNAEYGDDLVDHYTYVIAGDGCLMEGISHEAIDFAGHLGLSKLVVIFDDNGITIDGHTSVSTSIDHVARFEASGWRAERIDGHDPAAIAAALERAKTSKKPTLIAAKTVIGYGAPTKAGSHAVHGAPLGGTEIEGAREKLGWSYAPFEIPAEVRDAWRLAGLKAGHGRKEWEKRFKALPAETRATFDRRIRGDLPSDLAEKIAAYKAQLVSEKPNLASRKASENALQVLAAAAPELLGGSADLTASNFTKAKSQKPIVPGDFDGRYIYYGIREFGMAAAMNGIALHGGFVPYGGTFLVFTDYCRPAIRLAALMRIRAIYVMTHDSIGLGEDGPTHQPVEHLASLRAIPNLYVFRPGDAVETLEAWEAALGLERNPSLLSLSRQNLPAFRTETSSENKVSLGAYEAAPADGEAEVSLFASGSEVAIAFAAKALLDEAGHPTRVVSVPCFELFEAQSPEYRAETIGTAKVKIGVEAAIRLGWDAIIGSDGLFVGMTSFGASGPADKLYEHFGITPKAIAAAATKKLGG</sequence>
<dbReference type="GO" id="GO:0006098">
    <property type="term" value="P:pentose-phosphate shunt"/>
    <property type="evidence" value="ECO:0007669"/>
    <property type="project" value="TreeGrafter"/>
</dbReference>
<dbReference type="EMBL" id="JADZLT010000054">
    <property type="protein sequence ID" value="MBH0239390.1"/>
    <property type="molecule type" value="Genomic_DNA"/>
</dbReference>
<feature type="binding site" evidence="12">
    <location>
        <position position="260"/>
    </location>
    <ligand>
        <name>substrate</name>
    </ligand>
</feature>
<feature type="binding site" evidence="12">
    <location>
        <position position="459"/>
    </location>
    <ligand>
        <name>substrate</name>
    </ligand>
</feature>
<evidence type="ECO:0000259" key="17">
    <source>
        <dbReference type="SMART" id="SM00861"/>
    </source>
</evidence>
<dbReference type="InterPro" id="IPR005474">
    <property type="entry name" value="Transketolase_N"/>
</dbReference>
<accession>A0A931I545</accession>
<dbReference type="SUPFAM" id="SSF52922">
    <property type="entry name" value="TK C-terminal domain-like"/>
    <property type="match status" value="1"/>
</dbReference>
<dbReference type="Pfam" id="PF02779">
    <property type="entry name" value="Transket_pyr"/>
    <property type="match status" value="1"/>
</dbReference>